<dbReference type="SUPFAM" id="SSF48452">
    <property type="entry name" value="TPR-like"/>
    <property type="match status" value="1"/>
</dbReference>
<organism evidence="2 3">
    <name type="scientific">candidate division WOR-1 bacterium RIFOXYB2_FULL_37_13</name>
    <dbReference type="NCBI Taxonomy" id="1802579"/>
    <lineage>
        <taxon>Bacteria</taxon>
        <taxon>Bacillati</taxon>
        <taxon>Saganbacteria</taxon>
    </lineage>
</organism>
<feature type="repeat" description="TPR" evidence="1">
    <location>
        <begin position="103"/>
        <end position="136"/>
    </location>
</feature>
<name>A0A1F4SKS9_UNCSA</name>
<reference evidence="2 3" key="1">
    <citation type="journal article" date="2016" name="Nat. Commun.">
        <title>Thousands of microbial genomes shed light on interconnected biogeochemical processes in an aquifer system.</title>
        <authorList>
            <person name="Anantharaman K."/>
            <person name="Brown C.T."/>
            <person name="Hug L.A."/>
            <person name="Sharon I."/>
            <person name="Castelle C.J."/>
            <person name="Probst A.J."/>
            <person name="Thomas B.C."/>
            <person name="Singh A."/>
            <person name="Wilkins M.J."/>
            <person name="Karaoz U."/>
            <person name="Brodie E.L."/>
            <person name="Williams K.H."/>
            <person name="Hubbard S.S."/>
            <person name="Banfield J.F."/>
        </authorList>
    </citation>
    <scope>NUCLEOTIDE SEQUENCE [LARGE SCALE GENOMIC DNA]</scope>
</reference>
<sequence>MRLSEKRLFTIPHQRVFFHKVRDWDGQKESLGGDERKARGRHWPEIRRELDKRGRASLQNRLKDMDRRADRFYLDKNYKRAAILYQEILDSSEKDLAYRFFHLVFWLNFGNALFFIDKLPEAIEIYKKGLECYPDNEALLTSVSHTFAAIGNEAEAEKYLGKVNPCHIETLQRRIKIYFLLANNKNIPPDFLKIKEIVLEALRKKGYSAAALEKLVEQFLRLYRYLDLSRLSMEISIGSMGDIPGYRKRIDSAVEDILRAFFKEHAISPFSSLFPNISE</sequence>
<dbReference type="Proteomes" id="UP000178417">
    <property type="component" value="Unassembled WGS sequence"/>
</dbReference>
<evidence type="ECO:0000313" key="3">
    <source>
        <dbReference type="Proteomes" id="UP000178417"/>
    </source>
</evidence>
<dbReference type="Gene3D" id="1.25.40.10">
    <property type="entry name" value="Tetratricopeptide repeat domain"/>
    <property type="match status" value="1"/>
</dbReference>
<dbReference type="PROSITE" id="PS50005">
    <property type="entry name" value="TPR"/>
    <property type="match status" value="1"/>
</dbReference>
<dbReference type="InterPro" id="IPR019734">
    <property type="entry name" value="TPR_rpt"/>
</dbReference>
<comment type="caution">
    <text evidence="2">The sequence shown here is derived from an EMBL/GenBank/DDBJ whole genome shotgun (WGS) entry which is preliminary data.</text>
</comment>
<accession>A0A1F4SKS9</accession>
<evidence type="ECO:0000256" key="1">
    <source>
        <dbReference type="PROSITE-ProRule" id="PRU00339"/>
    </source>
</evidence>
<proteinExistence type="predicted"/>
<gene>
    <name evidence="2" type="ORF">A2310_00680</name>
</gene>
<evidence type="ECO:0000313" key="2">
    <source>
        <dbReference type="EMBL" id="OGC21020.1"/>
    </source>
</evidence>
<dbReference type="AlphaFoldDB" id="A0A1F4SKS9"/>
<protein>
    <submittedName>
        <fullName evidence="2">Uncharacterized protein</fullName>
    </submittedName>
</protein>
<keyword evidence="1" id="KW-0802">TPR repeat</keyword>
<dbReference type="EMBL" id="MEUB01000051">
    <property type="protein sequence ID" value="OGC21020.1"/>
    <property type="molecule type" value="Genomic_DNA"/>
</dbReference>
<dbReference type="InterPro" id="IPR011990">
    <property type="entry name" value="TPR-like_helical_dom_sf"/>
</dbReference>